<dbReference type="PRINTS" id="PR00988">
    <property type="entry name" value="URIDINKINASE"/>
</dbReference>
<proteinExistence type="predicted"/>
<accession>A0ABS2R225</accession>
<comment type="caution">
    <text evidence="2">The sequence shown here is derived from an EMBL/GenBank/DDBJ whole genome shotgun (WGS) entry which is preliminary data.</text>
</comment>
<dbReference type="Gene3D" id="3.40.50.300">
    <property type="entry name" value="P-loop containing nucleotide triphosphate hydrolases"/>
    <property type="match status" value="1"/>
</dbReference>
<feature type="domain" description="Phosphoribulokinase/uridine kinase" evidence="1">
    <location>
        <begin position="32"/>
        <end position="215"/>
    </location>
</feature>
<evidence type="ECO:0000313" key="3">
    <source>
        <dbReference type="Proteomes" id="UP000823485"/>
    </source>
</evidence>
<evidence type="ECO:0000313" key="2">
    <source>
        <dbReference type="EMBL" id="MBM7713415.1"/>
    </source>
</evidence>
<keyword evidence="2" id="KW-0808">Transferase</keyword>
<organism evidence="2 3">
    <name type="scientific">Siminovitchia thermophila</name>
    <dbReference type="NCBI Taxonomy" id="1245522"/>
    <lineage>
        <taxon>Bacteria</taxon>
        <taxon>Bacillati</taxon>
        <taxon>Bacillota</taxon>
        <taxon>Bacilli</taxon>
        <taxon>Bacillales</taxon>
        <taxon>Bacillaceae</taxon>
        <taxon>Siminovitchia</taxon>
    </lineage>
</organism>
<dbReference type="SUPFAM" id="SSF52540">
    <property type="entry name" value="P-loop containing nucleoside triphosphate hydrolases"/>
    <property type="match status" value="1"/>
</dbReference>
<gene>
    <name evidence="2" type="ORF">JOC94_000383</name>
</gene>
<sequence length="225" mass="26013">MKINHKPKKGRMMDKILQGIANFINKTDKRLIIGISGHGASGKTTFATSLAKFLEQQGVNELNTDPYIIGSHLRKYAVIDYEYKNKNHHYKMTACHPAAHHVSALERDINMIRDGLDLYTIGTHYIKSSLLSSQNKITIVEGMSVAFTNPDLYDLTIYLYTDGETELMRRSERDVSERGIDIHYVRQSHEERRIQYDLFMHPFHRSFDIVIKNSNEEVIVEKGHF</sequence>
<keyword evidence="3" id="KW-1185">Reference proteome</keyword>
<dbReference type="Proteomes" id="UP000823485">
    <property type="component" value="Unassembled WGS sequence"/>
</dbReference>
<dbReference type="PANTHER" id="PTHR10285">
    <property type="entry name" value="URIDINE KINASE"/>
    <property type="match status" value="1"/>
</dbReference>
<dbReference type="EMBL" id="JAFBFH010000002">
    <property type="protein sequence ID" value="MBM7713415.1"/>
    <property type="molecule type" value="Genomic_DNA"/>
</dbReference>
<name>A0ABS2R225_9BACI</name>
<keyword evidence="2" id="KW-0418">Kinase</keyword>
<dbReference type="InterPro" id="IPR006083">
    <property type="entry name" value="PRK/URK"/>
</dbReference>
<protein>
    <submittedName>
        <fullName evidence="2">Uridine kinase</fullName>
        <ecNumber evidence="2">2.7.1.48</ecNumber>
    </submittedName>
</protein>
<evidence type="ECO:0000259" key="1">
    <source>
        <dbReference type="Pfam" id="PF00485"/>
    </source>
</evidence>
<dbReference type="Pfam" id="PF00485">
    <property type="entry name" value="PRK"/>
    <property type="match status" value="1"/>
</dbReference>
<dbReference type="InterPro" id="IPR027417">
    <property type="entry name" value="P-loop_NTPase"/>
</dbReference>
<reference evidence="2 3" key="1">
    <citation type="submission" date="2021-01" db="EMBL/GenBank/DDBJ databases">
        <title>Genomic Encyclopedia of Type Strains, Phase IV (KMG-IV): sequencing the most valuable type-strain genomes for metagenomic binning, comparative biology and taxonomic classification.</title>
        <authorList>
            <person name="Goeker M."/>
        </authorList>
    </citation>
    <scope>NUCLEOTIDE SEQUENCE [LARGE SCALE GENOMIC DNA]</scope>
    <source>
        <strain evidence="2 3">DSM 105453</strain>
    </source>
</reference>
<dbReference type="GO" id="GO:0004849">
    <property type="term" value="F:uridine kinase activity"/>
    <property type="evidence" value="ECO:0007669"/>
    <property type="project" value="UniProtKB-EC"/>
</dbReference>
<dbReference type="EC" id="2.7.1.48" evidence="2"/>